<dbReference type="Pfam" id="PF13852">
    <property type="entry name" value="DUF4197"/>
    <property type="match status" value="1"/>
</dbReference>
<evidence type="ECO:0008006" key="3">
    <source>
        <dbReference type="Google" id="ProtNLM"/>
    </source>
</evidence>
<name>F2IIW9_FLUTR</name>
<accession>F2IIW9</accession>
<evidence type="ECO:0000313" key="1">
    <source>
        <dbReference type="EMBL" id="AEA42826.1"/>
    </source>
</evidence>
<dbReference type="InterPro" id="IPR025245">
    <property type="entry name" value="DUF4197"/>
</dbReference>
<gene>
    <name evidence="1" type="ordered locus">Fluta_0823</name>
</gene>
<sequence length="270" mass="29552" precursor="true">MFSNVKKKSIGYKRNLQQQIRKDLKSFNMKISIAIALVISTSYLSTAQTLGKALSRGKELTTSSTSKGSLTNDEVVSGLREALTTGAKSAASSASLLDGFYKNQKIFIPWPPEANEMKSKLVSLGMQTQITKFEESVNRAAEEAAKSAYDIFASAVTGMSVGDGFAILNGSDTAATHYLRDKTTPQLTEKFKPIVKAAMDKVKVTEYWNPLVTKYNKIPLVKKQNPDLEAYVTAKAINGLMLLISEQEAKIRKDPAAQVTALLQKVFGKR</sequence>
<protein>
    <recommendedName>
        <fullName evidence="3">DUF4197 domain-containing protein</fullName>
    </recommendedName>
</protein>
<reference evidence="2" key="2">
    <citation type="submission" date="2011-02" db="EMBL/GenBank/DDBJ databases">
        <title>The complete genome of Fluviicola taffensis DSM 16823.</title>
        <authorList>
            <consortium name="US DOE Joint Genome Institute (JGI-PGF)"/>
            <person name="Lucas S."/>
            <person name="Copeland A."/>
            <person name="Lapidus A."/>
            <person name="Bruce D."/>
            <person name="Goodwin L."/>
            <person name="Pitluck S."/>
            <person name="Kyrpides N."/>
            <person name="Mavromatis K."/>
            <person name="Ivanova N."/>
            <person name="Mikhailova N."/>
            <person name="Pagani I."/>
            <person name="Chertkov O."/>
            <person name="Detter J.C."/>
            <person name="Han C."/>
            <person name="Tapia R."/>
            <person name="Land M."/>
            <person name="Hauser L."/>
            <person name="Markowitz V."/>
            <person name="Cheng J.-F."/>
            <person name="Hugenholtz P."/>
            <person name="Woyke T."/>
            <person name="Wu D."/>
            <person name="Tindall B."/>
            <person name="Pomrenke H.G."/>
            <person name="Brambilla E."/>
            <person name="Klenk H.-P."/>
            <person name="Eisen J.A."/>
        </authorList>
    </citation>
    <scope>NUCLEOTIDE SEQUENCE [LARGE SCALE GENOMIC DNA]</scope>
    <source>
        <strain evidence="2">DSM 16823 / RW262 / RW262</strain>
    </source>
</reference>
<reference evidence="1 2" key="1">
    <citation type="journal article" date="2011" name="Stand. Genomic Sci.">
        <title>Complete genome sequence of the gliding freshwater bacterium Fluviicola taffensis type strain (RW262).</title>
        <authorList>
            <person name="Woyke T."/>
            <person name="Chertkov O."/>
            <person name="Lapidus A."/>
            <person name="Nolan M."/>
            <person name="Lucas S."/>
            <person name="Del Rio T.G."/>
            <person name="Tice H."/>
            <person name="Cheng J.F."/>
            <person name="Tapia R."/>
            <person name="Han C."/>
            <person name="Goodwin L."/>
            <person name="Pitluck S."/>
            <person name="Liolios K."/>
            <person name="Pagani I."/>
            <person name="Ivanova N."/>
            <person name="Huntemann M."/>
            <person name="Mavromatis K."/>
            <person name="Mikhailova N."/>
            <person name="Pati A."/>
            <person name="Chen A."/>
            <person name="Palaniappan K."/>
            <person name="Land M."/>
            <person name="Hauser L."/>
            <person name="Brambilla E.M."/>
            <person name="Rohde M."/>
            <person name="Mwirichia R."/>
            <person name="Sikorski J."/>
            <person name="Tindall B.J."/>
            <person name="Goker M."/>
            <person name="Bristow J."/>
            <person name="Eisen J.A."/>
            <person name="Markowitz V."/>
            <person name="Hugenholtz P."/>
            <person name="Klenk H.P."/>
            <person name="Kyrpides N.C."/>
        </authorList>
    </citation>
    <scope>NUCLEOTIDE SEQUENCE [LARGE SCALE GENOMIC DNA]</scope>
    <source>
        <strain evidence="2">DSM 16823 / RW262 / RW262</strain>
    </source>
</reference>
<dbReference type="KEGG" id="fte:Fluta_0823"/>
<evidence type="ECO:0000313" key="2">
    <source>
        <dbReference type="Proteomes" id="UP000007463"/>
    </source>
</evidence>
<dbReference type="OrthoDB" id="5292580at2"/>
<dbReference type="EMBL" id="CP002542">
    <property type="protein sequence ID" value="AEA42826.1"/>
    <property type="molecule type" value="Genomic_DNA"/>
</dbReference>
<dbReference type="eggNOG" id="ENOG502Z7PK">
    <property type="taxonomic scope" value="Bacteria"/>
</dbReference>
<proteinExistence type="predicted"/>
<dbReference type="Proteomes" id="UP000007463">
    <property type="component" value="Chromosome"/>
</dbReference>
<dbReference type="HOGENOM" id="CLU_085032_1_0_10"/>
<organism evidence="1 2">
    <name type="scientific">Fluviicola taffensis (strain DSM 16823 / NCIMB 13979 / RW262)</name>
    <dbReference type="NCBI Taxonomy" id="755732"/>
    <lineage>
        <taxon>Bacteria</taxon>
        <taxon>Pseudomonadati</taxon>
        <taxon>Bacteroidota</taxon>
        <taxon>Flavobacteriia</taxon>
        <taxon>Flavobacteriales</taxon>
        <taxon>Crocinitomicaceae</taxon>
        <taxon>Fluviicola</taxon>
    </lineage>
</organism>
<dbReference type="AlphaFoldDB" id="F2IIW9"/>
<keyword evidence="2" id="KW-1185">Reference proteome</keyword>
<dbReference type="STRING" id="755732.Fluta_0823"/>